<evidence type="ECO:0000313" key="4">
    <source>
        <dbReference type="EMBL" id="HAT3899805.1"/>
    </source>
</evidence>
<keyword evidence="2" id="KW-0614">Plasmid</keyword>
<gene>
    <name evidence="2" type="primary">traQ</name>
    <name evidence="4" type="ORF">I9Y29_004287</name>
    <name evidence="3" type="ORF">KY227_004511</name>
    <name evidence="2" type="ORF">p112298KPC_103</name>
    <name evidence="5" type="ORF">RYZ67_21070</name>
</gene>
<keyword evidence="1" id="KW-1133">Transmembrane helix</keyword>
<name>A0A0K2CS55_CITFR</name>
<dbReference type="Proteomes" id="UP001278087">
    <property type="component" value="Unassembled WGS sequence"/>
</dbReference>
<evidence type="ECO:0000313" key="2">
    <source>
        <dbReference type="EMBL" id="ALA08782.1"/>
    </source>
</evidence>
<evidence type="ECO:0000313" key="3">
    <source>
        <dbReference type="EMBL" id="EHT9941364.1"/>
    </source>
</evidence>
<dbReference type="Proteomes" id="UP000855471">
    <property type="component" value="Unassembled WGS sequence"/>
</dbReference>
<feature type="transmembrane region" description="Helical" evidence="1">
    <location>
        <begin position="53"/>
        <end position="75"/>
    </location>
</feature>
<protein>
    <submittedName>
        <fullName evidence="2 3">Conjugal transfer protein TraQ</fullName>
    </submittedName>
</protein>
<keyword evidence="1" id="KW-0812">Transmembrane</keyword>
<dbReference type="AlphaFoldDB" id="A0A0K2CS55"/>
<evidence type="ECO:0000313" key="5">
    <source>
        <dbReference type="EMBL" id="MDW2760952.1"/>
    </source>
</evidence>
<dbReference type="EMBL" id="DACSXJ010000037">
    <property type="protein sequence ID" value="HAT3899805.1"/>
    <property type="molecule type" value="Genomic_DNA"/>
</dbReference>
<reference evidence="4" key="2">
    <citation type="journal article" date="2018" name="Genome Biol.">
        <title>SKESA: strategic k-mer extension for scrupulous assemblies.</title>
        <authorList>
            <person name="Souvorov A."/>
            <person name="Agarwala R."/>
            <person name="Lipman D.J."/>
        </authorList>
    </citation>
    <scope>NUCLEOTIDE SEQUENCE</scope>
    <source>
        <strain evidence="4">O50</strain>
    </source>
</reference>
<evidence type="ECO:0000256" key="1">
    <source>
        <dbReference type="SAM" id="Phobius"/>
    </source>
</evidence>
<keyword evidence="1" id="KW-0472">Membrane</keyword>
<dbReference type="RefSeq" id="WP_048227641.1">
    <property type="nucleotide sequence ID" value="NZ_CM008470.1"/>
</dbReference>
<reference evidence="5" key="5">
    <citation type="submission" date="2023-10" db="EMBL/GenBank/DDBJ databases">
        <title>Fecal carriage and genetic characteristics of carbapenem-resistant Enterobacterales among healthy adults from four provinces of China.</title>
        <authorList>
            <person name="Li Y."/>
            <person name="Zhang R."/>
        </authorList>
    </citation>
    <scope>NUCLEOTIDE SEQUENCE</scope>
    <source>
        <strain evidence="5">HN-136</strain>
    </source>
</reference>
<reference evidence="4" key="3">
    <citation type="submission" date="2020-09" db="EMBL/GenBank/DDBJ databases">
        <authorList>
            <consortium name="NCBI Pathogen Detection Project"/>
        </authorList>
    </citation>
    <scope>NUCLEOTIDE SEQUENCE</scope>
    <source>
        <strain evidence="4">O50</strain>
    </source>
</reference>
<reference evidence="3" key="4">
    <citation type="submission" date="2021-07" db="EMBL/GenBank/DDBJ databases">
        <authorList>
            <consortium name="Clinical and Environmental Microbiology Branch: Whole genome sequencing antimicrobial resistance pathogens in the healthcare setting"/>
        </authorList>
    </citation>
    <scope>NUCLEOTIDE SEQUENCE</scope>
    <source>
        <strain evidence="3">2021DK-00049</strain>
    </source>
</reference>
<accession>A0A0K2CS55</accession>
<dbReference type="EMBL" id="KP987215">
    <property type="protein sequence ID" value="ALA08782.1"/>
    <property type="molecule type" value="Genomic_DNA"/>
</dbReference>
<dbReference type="EMBL" id="JAWPBU010000033">
    <property type="protein sequence ID" value="MDW2760952.1"/>
    <property type="molecule type" value="Genomic_DNA"/>
</dbReference>
<dbReference type="GeneID" id="87003602"/>
<feature type="transmembrane region" description="Helical" evidence="1">
    <location>
        <begin position="24"/>
        <end position="41"/>
    </location>
</feature>
<dbReference type="EMBL" id="ABBJDF010000031">
    <property type="protein sequence ID" value="EHT9941364.1"/>
    <property type="molecule type" value="Genomic_DNA"/>
</dbReference>
<proteinExistence type="predicted"/>
<dbReference type="InterPro" id="IPR048039">
    <property type="entry name" value="TraQ-like"/>
</dbReference>
<feature type="transmembrane region" description="Helical" evidence="1">
    <location>
        <begin position="95"/>
        <end position="123"/>
    </location>
</feature>
<dbReference type="GeneID" id="39724713"/>
<geneLocation type="plasmid" evidence="2">
    <name>p112298-KPC</name>
</geneLocation>
<sequence length="174" mass="17944">MALDAITLIENLASGIFTAGLDLLFSWSEMIGFFGLIALLVRQRSSRGPLSPGRFAIGLFSCAALVSLPSIINASGAQLGFGATSFDAIAYVQPATYGVAAGAANAVLSLVRLAGVGFVYAALDMFRRSELEGHTALSSSESIRAATVKLMAGTAMVFSPQLIDAALATFGLAF</sequence>
<reference evidence="2" key="1">
    <citation type="journal article" date="2015" name="J. Antimicrob. Chemother.">
        <title>Coexistence of a novel KPC-2-encoding MDR plasmid and an NDM-1-encoding pNDM-HN380-like plasmid in a clinical isolate of Citrobacter freundii.</title>
        <authorList>
            <person name="Feng J."/>
            <person name="Qiu Y."/>
            <person name="Yin Z."/>
            <person name="Chen W."/>
            <person name="Yang H."/>
            <person name="Yang W."/>
            <person name="Wang J."/>
            <person name="Gao Y."/>
            <person name="Zhou D."/>
        </authorList>
    </citation>
    <scope>NUCLEOTIDE SEQUENCE</scope>
    <source>
        <strain evidence="2">112298</strain>
        <plasmid evidence="2">p112298-KPC</plasmid>
    </source>
</reference>
<organism evidence="2">
    <name type="scientific">Citrobacter freundii</name>
    <dbReference type="NCBI Taxonomy" id="546"/>
    <lineage>
        <taxon>Bacteria</taxon>
        <taxon>Pseudomonadati</taxon>
        <taxon>Pseudomonadota</taxon>
        <taxon>Gammaproteobacteria</taxon>
        <taxon>Enterobacterales</taxon>
        <taxon>Enterobacteriaceae</taxon>
        <taxon>Citrobacter</taxon>
        <taxon>Citrobacter freundii complex</taxon>
    </lineage>
</organism>
<dbReference type="NCBIfam" id="NF033883">
    <property type="entry name" value="conj_TraQ_IncI1"/>
    <property type="match status" value="1"/>
</dbReference>